<proteinExistence type="predicted"/>
<dbReference type="OrthoDB" id="5199481at2759"/>
<dbReference type="Proteomes" id="UP000800035">
    <property type="component" value="Unassembled WGS sequence"/>
</dbReference>
<keyword evidence="1" id="KW-0732">Signal</keyword>
<gene>
    <name evidence="2" type="ORF">CC80DRAFT_482337</name>
</gene>
<name>A0A6A5TF11_9PLEO</name>
<protein>
    <recommendedName>
        <fullName evidence="4">Cell wall protein PhiA</fullName>
    </recommendedName>
</protein>
<evidence type="ECO:0000256" key="1">
    <source>
        <dbReference type="SAM" id="SignalP"/>
    </source>
</evidence>
<evidence type="ECO:0000313" key="2">
    <source>
        <dbReference type="EMBL" id="KAF1950704.1"/>
    </source>
</evidence>
<evidence type="ECO:0008006" key="4">
    <source>
        <dbReference type="Google" id="ProtNLM"/>
    </source>
</evidence>
<dbReference type="AlphaFoldDB" id="A0A6A5TF11"/>
<accession>A0A6A5TF11</accession>
<dbReference type="EMBL" id="ML977023">
    <property type="protein sequence ID" value="KAF1950704.1"/>
    <property type="molecule type" value="Genomic_DNA"/>
</dbReference>
<organism evidence="2 3">
    <name type="scientific">Byssothecium circinans</name>
    <dbReference type="NCBI Taxonomy" id="147558"/>
    <lineage>
        <taxon>Eukaryota</taxon>
        <taxon>Fungi</taxon>
        <taxon>Dikarya</taxon>
        <taxon>Ascomycota</taxon>
        <taxon>Pezizomycotina</taxon>
        <taxon>Dothideomycetes</taxon>
        <taxon>Pleosporomycetidae</taxon>
        <taxon>Pleosporales</taxon>
        <taxon>Massarineae</taxon>
        <taxon>Massarinaceae</taxon>
        <taxon>Byssothecium</taxon>
    </lineage>
</organism>
<feature type="chain" id="PRO_5025487338" description="Cell wall protein PhiA" evidence="1">
    <location>
        <begin position="18"/>
        <end position="199"/>
    </location>
</feature>
<reference evidence="2" key="1">
    <citation type="journal article" date="2020" name="Stud. Mycol.">
        <title>101 Dothideomycetes genomes: a test case for predicting lifestyles and emergence of pathogens.</title>
        <authorList>
            <person name="Haridas S."/>
            <person name="Albert R."/>
            <person name="Binder M."/>
            <person name="Bloem J."/>
            <person name="Labutti K."/>
            <person name="Salamov A."/>
            <person name="Andreopoulos B."/>
            <person name="Baker S."/>
            <person name="Barry K."/>
            <person name="Bills G."/>
            <person name="Bluhm B."/>
            <person name="Cannon C."/>
            <person name="Castanera R."/>
            <person name="Culley D."/>
            <person name="Daum C."/>
            <person name="Ezra D."/>
            <person name="Gonzalez J."/>
            <person name="Henrissat B."/>
            <person name="Kuo A."/>
            <person name="Liang C."/>
            <person name="Lipzen A."/>
            <person name="Lutzoni F."/>
            <person name="Magnuson J."/>
            <person name="Mondo S."/>
            <person name="Nolan M."/>
            <person name="Ohm R."/>
            <person name="Pangilinan J."/>
            <person name="Park H.-J."/>
            <person name="Ramirez L."/>
            <person name="Alfaro M."/>
            <person name="Sun H."/>
            <person name="Tritt A."/>
            <person name="Yoshinaga Y."/>
            <person name="Zwiers L.-H."/>
            <person name="Turgeon B."/>
            <person name="Goodwin S."/>
            <person name="Spatafora J."/>
            <person name="Crous P."/>
            <person name="Grigoriev I."/>
        </authorList>
    </citation>
    <scope>NUCLEOTIDE SEQUENCE</scope>
    <source>
        <strain evidence="2">CBS 675.92</strain>
    </source>
</reference>
<sequence length="199" mass="21026">MKFFFVAATGFFSIVSAAPAAAPGAPWEAMAPPPAGTAFFTLQARSYACPHIPAPYSATTVNSQYVTLKTGSTSYALNANAASASKFFSIKYDKTGTYAFHNSDDTRQVVLQGTSSALLYLLDATNPSTDTIPKGSLMEWATFTRDNDVVGVKDGSTLTNRTFAAVKQSDGSFNLALYDGESSVTADITPLTLNLVKAT</sequence>
<evidence type="ECO:0000313" key="3">
    <source>
        <dbReference type="Proteomes" id="UP000800035"/>
    </source>
</evidence>
<keyword evidence="3" id="KW-1185">Reference proteome</keyword>
<feature type="signal peptide" evidence="1">
    <location>
        <begin position="1"/>
        <end position="17"/>
    </location>
</feature>